<dbReference type="InterPro" id="IPR001810">
    <property type="entry name" value="F-box_dom"/>
</dbReference>
<dbReference type="InterPro" id="IPR056594">
    <property type="entry name" value="AT5G49610-like_b-prop"/>
</dbReference>
<name>A0A6G1EXF1_9ORYZ</name>
<evidence type="ECO:0000313" key="3">
    <source>
        <dbReference type="EMBL" id="KAF0929316.1"/>
    </source>
</evidence>
<sequence>MGAAISSFCCCWPRRRSPEAVPYLTDDVLAEIFLRLPPHPACLCRVSQTSRRFRRVVTSRRFLGRLHDLHGDTPPLVGFFHNHNHGEDKRFIPIGVDGFGTYCRRRRAAAAGPGRVLAPVDAEWLVLSCRRSRVLLLSPDRLHLLVLEPMLGRRQYFPAPPAPEYKPTCFSNAAVVSAASGHDEFRPHLFRVVFVSSDATSKRSTVFIYNSVTFRWTKVVTADMSSVIDGRPSVLIGKILYWHLISHGIISFNLETHEVHEILVPADVFDDVHEASLNIVVPKNGGVGLTAVSGYILQLWTLRNFTVGASNWDLRKIVRLDELLPLRNARFTAPPPQPSTTTKQPMVWIMALDEDENVGYMWTMVGVFAVQLDSMKYHKVLGAVCRGMEIVYAYKSFFLPAASSAAMIM</sequence>
<accession>A0A6G1EXF1</accession>
<dbReference type="InterPro" id="IPR036047">
    <property type="entry name" value="F-box-like_dom_sf"/>
</dbReference>
<dbReference type="Pfam" id="PF23635">
    <property type="entry name" value="Beta-prop_AT5G49610-like"/>
    <property type="match status" value="1"/>
</dbReference>
<dbReference type="Proteomes" id="UP000479710">
    <property type="component" value="Unassembled WGS sequence"/>
</dbReference>
<dbReference type="Gene3D" id="1.20.1280.50">
    <property type="match status" value="1"/>
</dbReference>
<evidence type="ECO:0000259" key="2">
    <source>
        <dbReference type="Pfam" id="PF23635"/>
    </source>
</evidence>
<keyword evidence="4" id="KW-1185">Reference proteome</keyword>
<dbReference type="SUPFAM" id="SSF81383">
    <property type="entry name" value="F-box domain"/>
    <property type="match status" value="1"/>
</dbReference>
<reference evidence="3 4" key="1">
    <citation type="submission" date="2019-11" db="EMBL/GenBank/DDBJ databases">
        <title>Whole genome sequence of Oryza granulata.</title>
        <authorList>
            <person name="Li W."/>
        </authorList>
    </citation>
    <scope>NUCLEOTIDE SEQUENCE [LARGE SCALE GENOMIC DNA]</scope>
    <source>
        <strain evidence="4">cv. Menghai</strain>
        <tissue evidence="3">Leaf</tissue>
    </source>
</reference>
<dbReference type="OrthoDB" id="672478at2759"/>
<dbReference type="PANTHER" id="PTHR32133">
    <property type="entry name" value="OS07G0120400 PROTEIN"/>
    <property type="match status" value="1"/>
</dbReference>
<dbReference type="EMBL" id="SPHZ02000002">
    <property type="protein sequence ID" value="KAF0929316.1"/>
    <property type="molecule type" value="Genomic_DNA"/>
</dbReference>
<evidence type="ECO:0000259" key="1">
    <source>
        <dbReference type="Pfam" id="PF00646"/>
    </source>
</evidence>
<dbReference type="PANTHER" id="PTHR32133:SF293">
    <property type="entry name" value="F-BOX DOMAIN CONTAINING PROTEIN, EXPRESSED"/>
    <property type="match status" value="1"/>
</dbReference>
<dbReference type="Pfam" id="PF00646">
    <property type="entry name" value="F-box"/>
    <property type="match status" value="1"/>
</dbReference>
<comment type="caution">
    <text evidence="3">The sequence shown here is derived from an EMBL/GenBank/DDBJ whole genome shotgun (WGS) entry which is preliminary data.</text>
</comment>
<feature type="domain" description="F-box" evidence="1">
    <location>
        <begin position="24"/>
        <end position="62"/>
    </location>
</feature>
<feature type="domain" description="F-box protein AT5G49610-like beta-propeller" evidence="2">
    <location>
        <begin position="126"/>
        <end position="381"/>
    </location>
</feature>
<gene>
    <name evidence="3" type="ORF">E2562_019899</name>
</gene>
<organism evidence="3 4">
    <name type="scientific">Oryza meyeriana var. granulata</name>
    <dbReference type="NCBI Taxonomy" id="110450"/>
    <lineage>
        <taxon>Eukaryota</taxon>
        <taxon>Viridiplantae</taxon>
        <taxon>Streptophyta</taxon>
        <taxon>Embryophyta</taxon>
        <taxon>Tracheophyta</taxon>
        <taxon>Spermatophyta</taxon>
        <taxon>Magnoliopsida</taxon>
        <taxon>Liliopsida</taxon>
        <taxon>Poales</taxon>
        <taxon>Poaceae</taxon>
        <taxon>BOP clade</taxon>
        <taxon>Oryzoideae</taxon>
        <taxon>Oryzeae</taxon>
        <taxon>Oryzinae</taxon>
        <taxon>Oryza</taxon>
        <taxon>Oryza meyeriana</taxon>
    </lineage>
</organism>
<proteinExistence type="predicted"/>
<dbReference type="AlphaFoldDB" id="A0A6G1EXF1"/>
<evidence type="ECO:0000313" key="4">
    <source>
        <dbReference type="Proteomes" id="UP000479710"/>
    </source>
</evidence>
<protein>
    <submittedName>
        <fullName evidence="3">Uncharacterized protein</fullName>
    </submittedName>
</protein>